<dbReference type="Pfam" id="PF00561">
    <property type="entry name" value="Abhydrolase_1"/>
    <property type="match status" value="1"/>
</dbReference>
<dbReference type="PRINTS" id="PR00111">
    <property type="entry name" value="ABHYDROLASE"/>
</dbReference>
<evidence type="ECO:0000256" key="8">
    <source>
        <dbReference type="SAM" id="Phobius"/>
    </source>
</evidence>
<organism evidence="10 11">
    <name type="scientific">Batillaria attramentaria</name>
    <dbReference type="NCBI Taxonomy" id="370345"/>
    <lineage>
        <taxon>Eukaryota</taxon>
        <taxon>Metazoa</taxon>
        <taxon>Spiralia</taxon>
        <taxon>Lophotrochozoa</taxon>
        <taxon>Mollusca</taxon>
        <taxon>Gastropoda</taxon>
        <taxon>Caenogastropoda</taxon>
        <taxon>Sorbeoconcha</taxon>
        <taxon>Cerithioidea</taxon>
        <taxon>Batillariidae</taxon>
        <taxon>Batillaria</taxon>
    </lineage>
</organism>
<dbReference type="GO" id="GO:0005765">
    <property type="term" value="C:lysosomal membrane"/>
    <property type="evidence" value="ECO:0007669"/>
    <property type="project" value="UniProtKB-SubCell"/>
</dbReference>
<dbReference type="GO" id="GO:0047372">
    <property type="term" value="F:monoacylglycerol lipase activity"/>
    <property type="evidence" value="ECO:0007669"/>
    <property type="project" value="UniProtKB-EC"/>
</dbReference>
<evidence type="ECO:0000256" key="6">
    <source>
        <dbReference type="ARBA" id="ARBA00047662"/>
    </source>
</evidence>
<dbReference type="SUPFAM" id="SSF53474">
    <property type="entry name" value="alpha/beta-Hydrolases"/>
    <property type="match status" value="1"/>
</dbReference>
<evidence type="ECO:0000259" key="9">
    <source>
        <dbReference type="Pfam" id="PF00561"/>
    </source>
</evidence>
<feature type="domain" description="AB hydrolase-1" evidence="9">
    <location>
        <begin position="88"/>
        <end position="208"/>
    </location>
</feature>
<dbReference type="AlphaFoldDB" id="A0ABD0K785"/>
<keyword evidence="11" id="KW-1185">Reference proteome</keyword>
<keyword evidence="8" id="KW-0812">Transmembrane</keyword>
<reference evidence="10 11" key="1">
    <citation type="journal article" date="2023" name="Sci. Data">
        <title>Genome assembly of the Korean intertidal mud-creeper Batillaria attramentaria.</title>
        <authorList>
            <person name="Patra A.K."/>
            <person name="Ho P.T."/>
            <person name="Jun S."/>
            <person name="Lee S.J."/>
            <person name="Kim Y."/>
            <person name="Won Y.J."/>
        </authorList>
    </citation>
    <scope>NUCLEOTIDE SEQUENCE [LARGE SCALE GENOMIC DNA]</scope>
    <source>
        <strain evidence="10">Wonlab-2016</strain>
    </source>
</reference>
<gene>
    <name evidence="10" type="ORF">BaRGS_00025934</name>
</gene>
<evidence type="ECO:0000256" key="4">
    <source>
        <dbReference type="ARBA" id="ARBA00037874"/>
    </source>
</evidence>
<evidence type="ECO:0000256" key="1">
    <source>
        <dbReference type="ARBA" id="ARBA00001613"/>
    </source>
</evidence>
<evidence type="ECO:0000256" key="7">
    <source>
        <dbReference type="ARBA" id="ARBA00049568"/>
    </source>
</evidence>
<keyword evidence="8" id="KW-1133">Transmembrane helix</keyword>
<protein>
    <recommendedName>
        <fullName evidence="2">acylglycerol lipase</fullName>
        <ecNumber evidence="2">3.1.1.23</ecNumber>
    </recommendedName>
</protein>
<comment type="subcellular location">
    <subcellularLocation>
        <location evidence="3">Late endosome membrane</location>
        <topology evidence="3">Single-pass type II membrane protein</topology>
    </subcellularLocation>
    <subcellularLocation>
        <location evidence="4">Lysosome membrane</location>
        <topology evidence="4">Single-pass type II membrane protein</topology>
    </subcellularLocation>
    <subcellularLocation>
        <location evidence="5">Mitochondrion membrane</location>
        <topology evidence="5">Single-pass type II membrane protein</topology>
    </subcellularLocation>
</comment>
<comment type="catalytic activity">
    <reaction evidence="6">
        <text>1-dodecanoylglycerol + H2O = dodecanoate + glycerol + H(+)</text>
        <dbReference type="Rhea" id="RHEA:44316"/>
        <dbReference type="ChEBI" id="CHEBI:15377"/>
        <dbReference type="ChEBI" id="CHEBI:15378"/>
        <dbReference type="ChEBI" id="CHEBI:17754"/>
        <dbReference type="ChEBI" id="CHEBI:18262"/>
        <dbReference type="ChEBI" id="CHEBI:75539"/>
    </reaction>
</comment>
<name>A0ABD0K785_9CAEN</name>
<evidence type="ECO:0000313" key="11">
    <source>
        <dbReference type="Proteomes" id="UP001519460"/>
    </source>
</evidence>
<evidence type="ECO:0000256" key="5">
    <source>
        <dbReference type="ARBA" id="ARBA00046308"/>
    </source>
</evidence>
<comment type="caution">
    <text evidence="10">The sequence shown here is derived from an EMBL/GenBank/DDBJ whole genome shotgun (WGS) entry which is preliminary data.</text>
</comment>
<sequence length="346" mass="38382">MSARVSLSVLESIVDVPFLPVELLNPASLAVATAVTSLYIYFVYPHLLVQMYFRIAVRWSGMRLKKVTDEKGFTFVYGERGQASPDRPSVLLLHGFSADHFMWAPIVQNLPGNIHAVALDLPGHGLSSDPPKEEEIGFGSQLERIRQFLALANMEKRKFHVVGVSMGGALSGLFAARYPELVSAVTMTCPSMKTPVDGQMIALHRRAVEENGGRMTLESCPLLPQNGSDLKTMMEVVCYHRQFVPQQILQGAVDLRKQRNHFYLELLHELVSEHSRCALEAELHKISCPVQVVVHVSGVEVLKEKVPDLRRVDILACCGHAINLDQPRAFAEVVAQFWADAQSSSS</sequence>
<dbReference type="PANTHER" id="PTHR43798:SF5">
    <property type="entry name" value="MONOACYLGLYCEROL LIPASE ABHD6"/>
    <property type="match status" value="1"/>
</dbReference>
<dbReference type="GO" id="GO:0031966">
    <property type="term" value="C:mitochondrial membrane"/>
    <property type="evidence" value="ECO:0007669"/>
    <property type="project" value="UniProtKB-SubCell"/>
</dbReference>
<dbReference type="InterPro" id="IPR029058">
    <property type="entry name" value="AB_hydrolase_fold"/>
</dbReference>
<evidence type="ECO:0000256" key="2">
    <source>
        <dbReference type="ARBA" id="ARBA00013254"/>
    </source>
</evidence>
<dbReference type="InterPro" id="IPR000073">
    <property type="entry name" value="AB_hydrolase_1"/>
</dbReference>
<proteinExistence type="predicted"/>
<dbReference type="EMBL" id="JACVVK020000238">
    <property type="protein sequence ID" value="KAK7482768.1"/>
    <property type="molecule type" value="Genomic_DNA"/>
</dbReference>
<dbReference type="Gene3D" id="3.40.50.1820">
    <property type="entry name" value="alpha/beta hydrolase"/>
    <property type="match status" value="1"/>
</dbReference>
<feature type="transmembrane region" description="Helical" evidence="8">
    <location>
        <begin position="27"/>
        <end position="53"/>
    </location>
</feature>
<dbReference type="PANTHER" id="PTHR43798">
    <property type="entry name" value="MONOACYLGLYCEROL LIPASE"/>
    <property type="match status" value="1"/>
</dbReference>
<dbReference type="GO" id="GO:0031902">
    <property type="term" value="C:late endosome membrane"/>
    <property type="evidence" value="ECO:0007669"/>
    <property type="project" value="UniProtKB-SubCell"/>
</dbReference>
<comment type="function">
    <text evidence="7">Lipase that preferentially hydrolysis medium-chain saturated monoacylglycerols including 2-arachidonoylglycerol. Through 2-arachidonoylglycerol degradation may regulate endocannabinoid signaling pathways. Also has a lysophosphatidyl lipase activity with a preference for lysophosphatidylglycerol among other lysophospholipids. Also able to degrade bis(monoacylglycero)phosphate (BMP) and constitutes the major enzyme for BMP catabolism. BMP, also known as lysobisphosphatidic acid, is enriched in late endosomes and lysosomes and plays a key role in the formation of intraluminal vesicles and in lipid sorting.</text>
</comment>
<evidence type="ECO:0000256" key="3">
    <source>
        <dbReference type="ARBA" id="ARBA00037797"/>
    </source>
</evidence>
<dbReference type="EC" id="3.1.1.23" evidence="2"/>
<dbReference type="InterPro" id="IPR050266">
    <property type="entry name" value="AB_hydrolase_sf"/>
</dbReference>
<accession>A0ABD0K785</accession>
<comment type="catalytic activity">
    <reaction evidence="1">
        <text>Hydrolyzes glycerol monoesters of long-chain fatty acids.</text>
        <dbReference type="EC" id="3.1.1.23"/>
    </reaction>
</comment>
<keyword evidence="8" id="KW-0472">Membrane</keyword>
<evidence type="ECO:0000313" key="10">
    <source>
        <dbReference type="EMBL" id="KAK7482768.1"/>
    </source>
</evidence>
<dbReference type="Proteomes" id="UP001519460">
    <property type="component" value="Unassembled WGS sequence"/>
</dbReference>